<dbReference type="Proteomes" id="UP000678679">
    <property type="component" value="Chromosome 1"/>
</dbReference>
<feature type="transmembrane region" description="Helical" evidence="1">
    <location>
        <begin position="262"/>
        <end position="279"/>
    </location>
</feature>
<feature type="transmembrane region" description="Helical" evidence="1">
    <location>
        <begin position="80"/>
        <end position="100"/>
    </location>
</feature>
<keyword evidence="1" id="KW-1133">Transmembrane helix</keyword>
<keyword evidence="2" id="KW-0436">Ligase</keyword>
<feature type="transmembrane region" description="Helical" evidence="1">
    <location>
        <begin position="6"/>
        <end position="22"/>
    </location>
</feature>
<evidence type="ECO:0000256" key="1">
    <source>
        <dbReference type="SAM" id="Phobius"/>
    </source>
</evidence>
<keyword evidence="3" id="KW-1185">Reference proteome</keyword>
<name>A0AAX1N4H1_9BACT</name>
<dbReference type="GO" id="GO:0016874">
    <property type="term" value="F:ligase activity"/>
    <property type="evidence" value="ECO:0007669"/>
    <property type="project" value="UniProtKB-KW"/>
</dbReference>
<keyword evidence="1" id="KW-0812">Transmembrane</keyword>
<feature type="transmembrane region" description="Helical" evidence="1">
    <location>
        <begin position="144"/>
        <end position="165"/>
    </location>
</feature>
<feature type="transmembrane region" description="Helical" evidence="1">
    <location>
        <begin position="231"/>
        <end position="250"/>
    </location>
</feature>
<reference evidence="2 3" key="1">
    <citation type="submission" date="2021-05" db="EMBL/GenBank/DDBJ databases">
        <title>Comparative genomic studies on the polysaccharide-degrading batcterial strains of the Flammeovirga genus.</title>
        <authorList>
            <person name="Zewei F."/>
            <person name="Zheng Z."/>
            <person name="Yu L."/>
            <person name="Ruyue G."/>
            <person name="Yanhong M."/>
            <person name="Yuanyuan C."/>
            <person name="Jingyan G."/>
            <person name="Wenjun H."/>
        </authorList>
    </citation>
    <scope>NUCLEOTIDE SEQUENCE [LARGE SCALE GENOMIC DNA]</scope>
    <source>
        <strain evidence="2 3">NBRC:100898</strain>
    </source>
</reference>
<dbReference type="RefSeq" id="WP_169664741.1">
    <property type="nucleotide sequence ID" value="NZ_CP076132.1"/>
</dbReference>
<sequence>MFIAIVVNILFSLIVYIIIKKNENISSFIFLVKTNLNLTCSVIIFQFILSSIGLYEPEQYGSNGFFKLGRPTAFFGDPGWVAYWLIILSGILFEFIRLGFLSRNSLFYSTTLLFFAFIINQSRVTIAFVVLNIILILYYDKRSIKYLLVISFISLSVMLLMLVYFDFIEIPENLYYDIVDLSKNPRLYDAKNILTQFEKSYNYILGNGLGSLSRLKLIYPWRNYTNAHNVVILQVINDLGFLGLMIFMLFFMELFKIFKSRFCKILFIEIIILLNFHNIFPYFQLFWFLLILLLCIDRVYCKQIKNYE</sequence>
<feature type="transmembrane region" description="Helical" evidence="1">
    <location>
        <begin position="112"/>
        <end position="138"/>
    </location>
</feature>
<evidence type="ECO:0000313" key="2">
    <source>
        <dbReference type="EMBL" id="QWG02337.1"/>
    </source>
</evidence>
<organism evidence="2 3">
    <name type="scientific">Flammeovirga yaeyamensis</name>
    <dbReference type="NCBI Taxonomy" id="367791"/>
    <lineage>
        <taxon>Bacteria</taxon>
        <taxon>Pseudomonadati</taxon>
        <taxon>Bacteroidota</taxon>
        <taxon>Cytophagia</taxon>
        <taxon>Cytophagales</taxon>
        <taxon>Flammeovirgaceae</taxon>
        <taxon>Flammeovirga</taxon>
    </lineage>
</organism>
<dbReference type="EMBL" id="CP076132">
    <property type="protein sequence ID" value="QWG02337.1"/>
    <property type="molecule type" value="Genomic_DNA"/>
</dbReference>
<dbReference type="AlphaFoldDB" id="A0AAX1N4H1"/>
<gene>
    <name evidence="2" type="ORF">KMW28_01770</name>
</gene>
<protein>
    <submittedName>
        <fullName evidence="2">O-antigen ligase family protein</fullName>
    </submittedName>
</protein>
<proteinExistence type="predicted"/>
<evidence type="ECO:0000313" key="3">
    <source>
        <dbReference type="Proteomes" id="UP000678679"/>
    </source>
</evidence>
<dbReference type="KEGG" id="fya:KMW28_01770"/>
<feature type="transmembrane region" description="Helical" evidence="1">
    <location>
        <begin position="34"/>
        <end position="55"/>
    </location>
</feature>
<keyword evidence="1" id="KW-0472">Membrane</keyword>
<accession>A0AAX1N4H1</accession>